<organism evidence="15 16">
    <name type="scientific">Sesamum angolense</name>
    <dbReference type="NCBI Taxonomy" id="2727404"/>
    <lineage>
        <taxon>Eukaryota</taxon>
        <taxon>Viridiplantae</taxon>
        <taxon>Streptophyta</taxon>
        <taxon>Embryophyta</taxon>
        <taxon>Tracheophyta</taxon>
        <taxon>Spermatophyta</taxon>
        <taxon>Magnoliopsida</taxon>
        <taxon>eudicotyledons</taxon>
        <taxon>Gunneridae</taxon>
        <taxon>Pentapetalae</taxon>
        <taxon>asterids</taxon>
        <taxon>lamiids</taxon>
        <taxon>Lamiales</taxon>
        <taxon>Pedaliaceae</taxon>
        <taxon>Sesamum</taxon>
    </lineage>
</organism>
<evidence type="ECO:0000256" key="13">
    <source>
        <dbReference type="RuleBase" id="RU003740"/>
    </source>
</evidence>
<dbReference type="InterPro" id="IPR000183">
    <property type="entry name" value="Orn/DAP/Arg_de-COase"/>
</dbReference>
<dbReference type="SUPFAM" id="SSF51419">
    <property type="entry name" value="PLP-binding barrel"/>
    <property type="match status" value="1"/>
</dbReference>
<evidence type="ECO:0000256" key="6">
    <source>
        <dbReference type="ARBA" id="ARBA00022793"/>
    </source>
</evidence>
<evidence type="ECO:0000259" key="14">
    <source>
        <dbReference type="Pfam" id="PF02784"/>
    </source>
</evidence>
<reference evidence="15" key="2">
    <citation type="journal article" date="2024" name="Plant">
        <title>Genomic evolution and insights into agronomic trait innovations of Sesamum species.</title>
        <authorList>
            <person name="Miao H."/>
            <person name="Wang L."/>
            <person name="Qu L."/>
            <person name="Liu H."/>
            <person name="Sun Y."/>
            <person name="Le M."/>
            <person name="Wang Q."/>
            <person name="Wei S."/>
            <person name="Zheng Y."/>
            <person name="Lin W."/>
            <person name="Duan Y."/>
            <person name="Cao H."/>
            <person name="Xiong S."/>
            <person name="Wang X."/>
            <person name="Wei L."/>
            <person name="Li C."/>
            <person name="Ma Q."/>
            <person name="Ju M."/>
            <person name="Zhao R."/>
            <person name="Li G."/>
            <person name="Mu C."/>
            <person name="Tian Q."/>
            <person name="Mei H."/>
            <person name="Zhang T."/>
            <person name="Gao T."/>
            <person name="Zhang H."/>
        </authorList>
    </citation>
    <scope>NUCLEOTIDE SEQUENCE</scope>
    <source>
        <strain evidence="15">K16</strain>
    </source>
</reference>
<proteinExistence type="inferred from homology"/>
<comment type="cofactor">
    <cofactor evidence="1 12 13">
        <name>pyridoxal 5'-phosphate</name>
        <dbReference type="ChEBI" id="CHEBI:597326"/>
    </cofactor>
</comment>
<dbReference type="InterPro" id="IPR009006">
    <property type="entry name" value="Ala_racemase/Decarboxylase_C"/>
</dbReference>
<evidence type="ECO:0000256" key="5">
    <source>
        <dbReference type="ARBA" id="ARBA00012426"/>
    </source>
</evidence>
<dbReference type="NCBIfam" id="TIGR01273">
    <property type="entry name" value="speA"/>
    <property type="match status" value="1"/>
</dbReference>
<keyword evidence="16" id="KW-1185">Reference proteome</keyword>
<evidence type="ECO:0000256" key="3">
    <source>
        <dbReference type="ARBA" id="ARBA00004773"/>
    </source>
</evidence>
<comment type="caution">
    <text evidence="15">The sequence shown here is derived from an EMBL/GenBank/DDBJ whole genome shotgun (WGS) entry which is preliminary data.</text>
</comment>
<dbReference type="Gene3D" id="2.40.37.10">
    <property type="entry name" value="Lyase, Ornithine Decarboxylase, Chain A, domain 1"/>
    <property type="match status" value="1"/>
</dbReference>
<dbReference type="FunFam" id="3.20.20.10:FF:000001">
    <property type="entry name" value="Biosynthetic arginine decarboxylase"/>
    <property type="match status" value="1"/>
</dbReference>
<evidence type="ECO:0000256" key="4">
    <source>
        <dbReference type="ARBA" id="ARBA00008357"/>
    </source>
</evidence>
<keyword evidence="9 13" id="KW-0745">Spermidine biosynthesis</keyword>
<evidence type="ECO:0000256" key="9">
    <source>
        <dbReference type="ARBA" id="ARBA00023066"/>
    </source>
</evidence>
<feature type="domain" description="Orn/DAP/Arg decarboxylase 2 N-terminal" evidence="14">
    <location>
        <begin position="145"/>
        <end position="398"/>
    </location>
</feature>
<comment type="similarity">
    <text evidence="4 13">Belongs to the Orn/Lys/Arg decarboxylase class-II family. SpeA subfamily.</text>
</comment>
<keyword evidence="8 12" id="KW-0663">Pyridoxal phosphate</keyword>
<evidence type="ECO:0000256" key="1">
    <source>
        <dbReference type="ARBA" id="ARBA00001933"/>
    </source>
</evidence>
<evidence type="ECO:0000256" key="2">
    <source>
        <dbReference type="ARBA" id="ARBA00001946"/>
    </source>
</evidence>
<dbReference type="InterPro" id="IPR002985">
    <property type="entry name" value="Arg_decrbxlase"/>
</dbReference>
<comment type="pathway">
    <text evidence="3 13">Amine and polyamine biosynthesis; agmatine biosynthesis; agmatine from L-arginine: step 1/1.</text>
</comment>
<dbReference type="Gene3D" id="1.20.58.930">
    <property type="match status" value="1"/>
</dbReference>
<dbReference type="Gene3D" id="3.20.20.10">
    <property type="entry name" value="Alanine racemase"/>
    <property type="match status" value="1"/>
</dbReference>
<dbReference type="EMBL" id="JACGWL010000003">
    <property type="protein sequence ID" value="KAK4405309.1"/>
    <property type="molecule type" value="Genomic_DNA"/>
</dbReference>
<keyword evidence="6 13" id="KW-0210">Decarboxylase</keyword>
<comment type="cofactor">
    <cofactor evidence="2 13">
        <name>Mg(2+)</name>
        <dbReference type="ChEBI" id="CHEBI:18420"/>
    </cofactor>
</comment>
<sequence>MPALACCVDAAVSPQPYAFSGWDSVLPASPPSHNTSSVAPASAVPAVWSPAHSALLYRVDGWGAPYFTVNSNGNVSVRPYGVDTSAHQEIDLLKIVTKASDPKSLGGLGLQLPLIVRFPDVLKHRLESLQCAFDFAIESQGYEAHYQGVYPVKCNQNKFVVEDIVKFGSGFRFGLEAGSKPELLLAMSCLCNGSPEALLVCNGFKDAEYISLALVARKLHLNTVIVLEQEEELDTVIELSKKLDVRPIIGVRAKLRTKHSGHFGSTSGEKGKFGLTTMQILCVVKKLHEYGMLDCLQLLHFHIGSQIPSTSLLADGVGEAAQIYCELVRLGACMKVIDIGGGLGIDYDGSKSQDSDSSVGYSLQDYASAVVQAVRLVCDRKGVKHPIICSESGRAIVSHHSILVFEAVSTSSHDAPQISSHGLQYFLERLTDDALSDYRNLSSAAIRNEYDTCLLYAEQLKQRCVEQFKEGSLGMEQLAAVDALCELVSNAIVFSDSVRTYHVNLSVFTSIPDFWGISQLFPIIPIHRLDERPAVRGILSDLTCDSDGKIDKFVGGESSLPLHELEGNRGVNGDGGAYYLGMFLGGAYEEAIGGVHNLFGGPSVVQVSQSDGPHSFAVTHAILGPSCGDVLRLMQHEPELMFETLKHRVEEFSSSDGGNSSMALINGLACTFNNMPYLAAASSCSLTAAGINVYYCCDDEDYATDADTVTAENEQCDEHGCKKQVFESLRSVQKWLLEQNHYDSVLKFDSQLPVSMLMLNTEYLWPSLKTEKSNKGNLLISICPGTYSASCCLAADCLMKLKHANIFALCDDGMTETSDQFLSFVYDPNFCYNREGNFGTKFDH</sequence>
<dbReference type="Pfam" id="PF02784">
    <property type="entry name" value="Orn_Arg_deC_N"/>
    <property type="match status" value="1"/>
</dbReference>
<reference evidence="15" key="1">
    <citation type="submission" date="2020-06" db="EMBL/GenBank/DDBJ databases">
        <authorList>
            <person name="Li T."/>
            <person name="Hu X."/>
            <person name="Zhang T."/>
            <person name="Song X."/>
            <person name="Zhang H."/>
            <person name="Dai N."/>
            <person name="Sheng W."/>
            <person name="Hou X."/>
            <person name="Wei L."/>
        </authorList>
    </citation>
    <scope>NUCLEOTIDE SEQUENCE</scope>
    <source>
        <strain evidence="15">K16</strain>
        <tissue evidence="15">Leaf</tissue>
    </source>
</reference>
<gene>
    <name evidence="15" type="ORF">Sango_0537400</name>
</gene>
<keyword evidence="10 13" id="KW-0456">Lyase</keyword>
<evidence type="ECO:0000313" key="16">
    <source>
        <dbReference type="Proteomes" id="UP001289374"/>
    </source>
</evidence>
<feature type="modified residue" description="N6-(pyridoxal phosphate)lysine" evidence="12">
    <location>
        <position position="153"/>
    </location>
</feature>
<comment type="catalytic activity">
    <reaction evidence="11 13">
        <text>L-arginine + H(+) = agmatine + CO2</text>
        <dbReference type="Rhea" id="RHEA:17641"/>
        <dbReference type="ChEBI" id="CHEBI:15378"/>
        <dbReference type="ChEBI" id="CHEBI:16526"/>
        <dbReference type="ChEBI" id="CHEBI:32682"/>
        <dbReference type="ChEBI" id="CHEBI:58145"/>
        <dbReference type="EC" id="4.1.1.19"/>
    </reaction>
</comment>
<dbReference type="PRINTS" id="PR01180">
    <property type="entry name" value="ARGDCRBXLASE"/>
</dbReference>
<dbReference type="PANTHER" id="PTHR43295:SF1">
    <property type="entry name" value="ARGININE DECARBOXYLASE 1, CHLOROPLASTIC-RELATED"/>
    <property type="match status" value="1"/>
</dbReference>
<dbReference type="InterPro" id="IPR022657">
    <property type="entry name" value="De-COase2_CS"/>
</dbReference>
<dbReference type="GO" id="GO:0006527">
    <property type="term" value="P:L-arginine catabolic process"/>
    <property type="evidence" value="ECO:0007669"/>
    <property type="project" value="InterPro"/>
</dbReference>
<dbReference type="AlphaFoldDB" id="A0AAE1X4R0"/>
<evidence type="ECO:0000256" key="7">
    <source>
        <dbReference type="ARBA" id="ARBA00022842"/>
    </source>
</evidence>
<accession>A0AAE1X4R0</accession>
<protein>
    <recommendedName>
        <fullName evidence="5 13">Arginine decarboxylase</fullName>
        <ecNumber evidence="5 13">4.1.1.19</ecNumber>
    </recommendedName>
</protein>
<name>A0AAE1X4R0_9LAMI</name>
<dbReference type="GO" id="GO:0008295">
    <property type="term" value="P:spermidine biosynthetic process"/>
    <property type="evidence" value="ECO:0007669"/>
    <property type="project" value="UniProtKB-KW"/>
</dbReference>
<dbReference type="PRINTS" id="PR01179">
    <property type="entry name" value="ODADCRBXLASE"/>
</dbReference>
<evidence type="ECO:0000256" key="10">
    <source>
        <dbReference type="ARBA" id="ARBA00023239"/>
    </source>
</evidence>
<evidence type="ECO:0000256" key="11">
    <source>
        <dbReference type="ARBA" id="ARBA00049309"/>
    </source>
</evidence>
<dbReference type="PROSITE" id="PS00879">
    <property type="entry name" value="ODR_DC_2_2"/>
    <property type="match status" value="1"/>
</dbReference>
<evidence type="ECO:0000256" key="12">
    <source>
        <dbReference type="PIRSR" id="PIRSR600183-50"/>
    </source>
</evidence>
<dbReference type="InterPro" id="IPR022653">
    <property type="entry name" value="De-COase2_pyr-phos_BS"/>
</dbReference>
<dbReference type="EC" id="4.1.1.19" evidence="5 13"/>
<evidence type="ECO:0000256" key="8">
    <source>
        <dbReference type="ARBA" id="ARBA00022898"/>
    </source>
</evidence>
<keyword evidence="7 13" id="KW-0460">Magnesium</keyword>
<dbReference type="PROSITE" id="PS00878">
    <property type="entry name" value="ODR_DC_2_1"/>
    <property type="match status" value="1"/>
</dbReference>
<dbReference type="GO" id="GO:0008792">
    <property type="term" value="F:arginine decarboxylase activity"/>
    <property type="evidence" value="ECO:0007669"/>
    <property type="project" value="UniProtKB-EC"/>
</dbReference>
<dbReference type="CDD" id="cd06830">
    <property type="entry name" value="PLPDE_III_ADC"/>
    <property type="match status" value="1"/>
</dbReference>
<dbReference type="PANTHER" id="PTHR43295">
    <property type="entry name" value="ARGININE DECARBOXYLASE"/>
    <property type="match status" value="1"/>
</dbReference>
<dbReference type="NCBIfam" id="NF003763">
    <property type="entry name" value="PRK05354.1"/>
    <property type="match status" value="1"/>
</dbReference>
<evidence type="ECO:0000313" key="15">
    <source>
        <dbReference type="EMBL" id="KAK4405309.1"/>
    </source>
</evidence>
<feature type="active site" description="Proton donor" evidence="12">
    <location>
        <position position="544"/>
    </location>
</feature>
<dbReference type="InterPro" id="IPR022644">
    <property type="entry name" value="De-COase2_N"/>
</dbReference>
<dbReference type="GO" id="GO:0009409">
    <property type="term" value="P:response to cold"/>
    <property type="evidence" value="ECO:0007669"/>
    <property type="project" value="UniProtKB-ARBA"/>
</dbReference>
<dbReference type="Proteomes" id="UP001289374">
    <property type="component" value="Unassembled WGS sequence"/>
</dbReference>
<dbReference type="InterPro" id="IPR029066">
    <property type="entry name" value="PLP-binding_barrel"/>
</dbReference>